<feature type="region of interest" description="Disordered" evidence="1">
    <location>
        <begin position="1"/>
        <end position="21"/>
    </location>
</feature>
<dbReference type="Pfam" id="PF18758">
    <property type="entry name" value="KDZ"/>
    <property type="match status" value="1"/>
</dbReference>
<sequence>MPLDHRWPLAPPNPSPGPPPLKPGRAHRILCERCPACFNLNEWGQPLVNEGGDVQLGGDACFSYRRLRKVGDGPISYDPSFFIPKHKVNAVAQKINNMRKRPATKAKPFMPQEKRKANLKRYDASGIFVMTCHHGQVIFLCNVDTLGEQQQYIIAMLEEVFSMLPPHATVLQAYDVGCVTDHSLNLSQTQKRNTT</sequence>
<evidence type="ECO:0000313" key="2">
    <source>
        <dbReference type="EMBL" id="KAF7372426.1"/>
    </source>
</evidence>
<dbReference type="InterPro" id="IPR040521">
    <property type="entry name" value="KDZ"/>
</dbReference>
<feature type="compositionally biased region" description="Pro residues" evidence="1">
    <location>
        <begin position="9"/>
        <end position="21"/>
    </location>
</feature>
<proteinExistence type="predicted"/>
<dbReference type="PANTHER" id="PTHR33096">
    <property type="entry name" value="CXC2 DOMAIN-CONTAINING PROTEIN"/>
    <property type="match status" value="1"/>
</dbReference>
<protein>
    <submittedName>
        <fullName evidence="2">Uncharacterized protein</fullName>
    </submittedName>
</protein>
<organism evidence="2 3">
    <name type="scientific">Mycena venus</name>
    <dbReference type="NCBI Taxonomy" id="2733690"/>
    <lineage>
        <taxon>Eukaryota</taxon>
        <taxon>Fungi</taxon>
        <taxon>Dikarya</taxon>
        <taxon>Basidiomycota</taxon>
        <taxon>Agaricomycotina</taxon>
        <taxon>Agaricomycetes</taxon>
        <taxon>Agaricomycetidae</taxon>
        <taxon>Agaricales</taxon>
        <taxon>Marasmiineae</taxon>
        <taxon>Mycenaceae</taxon>
        <taxon>Mycena</taxon>
    </lineage>
</organism>
<dbReference type="AlphaFoldDB" id="A0A8H6Z9X5"/>
<reference evidence="2" key="1">
    <citation type="submission" date="2020-05" db="EMBL/GenBank/DDBJ databases">
        <title>Mycena genomes resolve the evolution of fungal bioluminescence.</title>
        <authorList>
            <person name="Tsai I.J."/>
        </authorList>
    </citation>
    <scope>NUCLEOTIDE SEQUENCE</scope>
    <source>
        <strain evidence="2">CCC161011</strain>
    </source>
</reference>
<keyword evidence="3" id="KW-1185">Reference proteome</keyword>
<name>A0A8H6Z9X5_9AGAR</name>
<evidence type="ECO:0000313" key="3">
    <source>
        <dbReference type="Proteomes" id="UP000620124"/>
    </source>
</evidence>
<comment type="caution">
    <text evidence="2">The sequence shown here is derived from an EMBL/GenBank/DDBJ whole genome shotgun (WGS) entry which is preliminary data.</text>
</comment>
<accession>A0A8H6Z9X5</accession>
<gene>
    <name evidence="2" type="ORF">MVEN_00103800</name>
</gene>
<dbReference type="EMBL" id="JACAZI010000001">
    <property type="protein sequence ID" value="KAF7372426.1"/>
    <property type="molecule type" value="Genomic_DNA"/>
</dbReference>
<dbReference type="OrthoDB" id="3253684at2759"/>
<dbReference type="Proteomes" id="UP000620124">
    <property type="component" value="Unassembled WGS sequence"/>
</dbReference>
<evidence type="ECO:0000256" key="1">
    <source>
        <dbReference type="SAM" id="MobiDB-lite"/>
    </source>
</evidence>
<dbReference type="PANTHER" id="PTHR33096:SF1">
    <property type="entry name" value="CXC1-LIKE CYSTEINE CLUSTER ASSOCIATED WITH KDZ TRANSPOSASES DOMAIN-CONTAINING PROTEIN"/>
    <property type="match status" value="1"/>
</dbReference>